<dbReference type="InterPro" id="IPR034139">
    <property type="entry name" value="TOPRIM_OLD"/>
</dbReference>
<dbReference type="InterPro" id="IPR027417">
    <property type="entry name" value="P-loop_NTPase"/>
</dbReference>
<dbReference type="GO" id="GO:0004519">
    <property type="term" value="F:endonuclease activity"/>
    <property type="evidence" value="ECO:0007669"/>
    <property type="project" value="UniProtKB-KW"/>
</dbReference>
<evidence type="ECO:0000313" key="5">
    <source>
        <dbReference type="Proteomes" id="UP000187313"/>
    </source>
</evidence>
<keyword evidence="1" id="KW-0175">Coiled coil</keyword>
<dbReference type="Pfam" id="PF13304">
    <property type="entry name" value="AAA_21"/>
    <property type="match status" value="1"/>
</dbReference>
<gene>
    <name evidence="4" type="ORF">BSK51_04415</name>
</gene>
<keyword evidence="4" id="KW-0540">Nuclease</keyword>
<organism evidence="4 5">
    <name type="scientific">Paenibacillus odorifer</name>
    <dbReference type="NCBI Taxonomy" id="189426"/>
    <lineage>
        <taxon>Bacteria</taxon>
        <taxon>Bacillati</taxon>
        <taxon>Bacillota</taxon>
        <taxon>Bacilli</taxon>
        <taxon>Bacillales</taxon>
        <taxon>Paenibacillaceae</taxon>
        <taxon>Paenibacillus</taxon>
    </lineage>
</organism>
<feature type="domain" description="OLD protein-like TOPRIM" evidence="3">
    <location>
        <begin position="432"/>
        <end position="496"/>
    </location>
</feature>
<proteinExistence type="predicted"/>
<feature type="domain" description="ATPase AAA-type core" evidence="2">
    <location>
        <begin position="30"/>
        <end position="383"/>
    </location>
</feature>
<keyword evidence="5" id="KW-1185">Reference proteome</keyword>
<protein>
    <submittedName>
        <fullName evidence="4">ATP-dependent endonuclease</fullName>
    </submittedName>
</protein>
<dbReference type="PANTHER" id="PTHR43581">
    <property type="entry name" value="ATP/GTP PHOSPHATASE"/>
    <property type="match status" value="1"/>
</dbReference>
<keyword evidence="4" id="KW-0255">Endonuclease</keyword>
<dbReference type="PANTHER" id="PTHR43581:SF4">
    <property type="entry name" value="ATP_GTP PHOSPHATASE"/>
    <property type="match status" value="1"/>
</dbReference>
<sequence>MKSPFISRIKIKNFRNFKDIDILLSHKQIVIGENNIGKTNLIRALQLILDPRLSDDDRQLGESDFFNGLENPMENGEEIEILIEVQGFETNKTLLAVLSDATVSKAPPTFRLTYRYYPVEREDGTKQYTYNIYQGDDEAIPFSYRQRKYFNIRVINALRDVESEMRNSKKSPITQLLKDYDFDKNELESIAQNLKSQSNELLTMDEIKDLVSNINSRFNKVIGFQPDTDLHLETMDFDPNRILTSLKLMVGQNKRPTSETSMGLTNILYISLVLLSLEDRTVPSYLRFNQYFDLINLDNSDILGDCYEITEKGGFKLRNELTEENLRLLYIFMDESNPNQKGFTLLALEEPEAHLHPALQRIIYKDVMHGNASILMTTHSPHISSVAPLESIVHLRWTTDGTQVKTASNTGLLPNEKQDLERYLDVKRGELFFGKGVILVEGIAEEYLIPKFADLLNKPLDQKGIMVCNINSTNFTPYIKYLDKLGIPYVCITDGDYYAYILDPKKNDGSMIKKFHIMSSEHDNNFDLCGFLGNENVLGILTSLQKIKPEELFDLEDQDLLVSEYGFFVGMYTFEIDIMRKCMSNPIALEVIYSTFNELTSGGEQQQANFKSELENGNYYACLRKIENSDNGIGKGRFAQRLSTKCLKVHIPDYIEAAINQIIEKVDASS</sequence>
<comment type="caution">
    <text evidence="4">The sequence shown here is derived from an EMBL/GenBank/DDBJ whole genome shotgun (WGS) entry which is preliminary data.</text>
</comment>
<reference evidence="4 5" key="1">
    <citation type="submission" date="2016-10" db="EMBL/GenBank/DDBJ databases">
        <title>Paenibacillus species isolates.</title>
        <authorList>
            <person name="Beno S.M."/>
        </authorList>
    </citation>
    <scope>NUCLEOTIDE SEQUENCE [LARGE SCALE GENOMIC DNA]</scope>
    <source>
        <strain evidence="4 5">FSL R5-0923</strain>
    </source>
</reference>
<dbReference type="RefSeq" id="WP_076298344.1">
    <property type="nucleotide sequence ID" value="NZ_MPTD01000002.1"/>
</dbReference>
<evidence type="ECO:0000259" key="3">
    <source>
        <dbReference type="Pfam" id="PF20469"/>
    </source>
</evidence>
<evidence type="ECO:0000313" key="4">
    <source>
        <dbReference type="EMBL" id="OMD55303.1"/>
    </source>
</evidence>
<accession>A0ABX3HVD9</accession>
<evidence type="ECO:0000259" key="2">
    <source>
        <dbReference type="Pfam" id="PF13304"/>
    </source>
</evidence>
<evidence type="ECO:0000256" key="1">
    <source>
        <dbReference type="SAM" id="Coils"/>
    </source>
</evidence>
<dbReference type="CDD" id="cd01026">
    <property type="entry name" value="TOPRIM_OLD"/>
    <property type="match status" value="1"/>
</dbReference>
<dbReference type="Pfam" id="PF20469">
    <property type="entry name" value="OLD-like_TOPRIM"/>
    <property type="match status" value="1"/>
</dbReference>
<dbReference type="InterPro" id="IPR051396">
    <property type="entry name" value="Bact_Antivir_Def_Nuclease"/>
</dbReference>
<keyword evidence="4" id="KW-0378">Hydrolase</keyword>
<dbReference type="Proteomes" id="UP000187313">
    <property type="component" value="Unassembled WGS sequence"/>
</dbReference>
<name>A0ABX3HVD9_9BACL</name>
<dbReference type="SUPFAM" id="SSF52540">
    <property type="entry name" value="P-loop containing nucleoside triphosphate hydrolases"/>
    <property type="match status" value="1"/>
</dbReference>
<dbReference type="EMBL" id="MPTD01000002">
    <property type="protein sequence ID" value="OMD55303.1"/>
    <property type="molecule type" value="Genomic_DNA"/>
</dbReference>
<dbReference type="Gene3D" id="3.40.50.300">
    <property type="entry name" value="P-loop containing nucleotide triphosphate hydrolases"/>
    <property type="match status" value="1"/>
</dbReference>
<feature type="coiled-coil region" evidence="1">
    <location>
        <begin position="177"/>
        <end position="204"/>
    </location>
</feature>
<dbReference type="InterPro" id="IPR003959">
    <property type="entry name" value="ATPase_AAA_core"/>
</dbReference>